<feature type="compositionally biased region" description="Low complexity" evidence="1">
    <location>
        <begin position="290"/>
        <end position="323"/>
    </location>
</feature>
<dbReference type="Pfam" id="PF13899">
    <property type="entry name" value="Thioredoxin_7"/>
    <property type="match status" value="1"/>
</dbReference>
<dbReference type="GO" id="GO:0005634">
    <property type="term" value="C:nucleus"/>
    <property type="evidence" value="ECO:0007669"/>
    <property type="project" value="TreeGrafter"/>
</dbReference>
<protein>
    <submittedName>
        <fullName evidence="3">UAS domain-containing protein</fullName>
    </submittedName>
</protein>
<dbReference type="SUPFAM" id="SSF46934">
    <property type="entry name" value="UBA-like"/>
    <property type="match status" value="1"/>
</dbReference>
<keyword evidence="4" id="KW-1185">Reference proteome</keyword>
<feature type="compositionally biased region" description="Acidic residues" evidence="1">
    <location>
        <begin position="337"/>
        <end position="356"/>
    </location>
</feature>
<dbReference type="InterPro" id="IPR036249">
    <property type="entry name" value="Thioredoxin-like_sf"/>
</dbReference>
<dbReference type="VEuPathDB" id="VectorBase:AEPI001872"/>
<dbReference type="PANTHER" id="PTHR23322">
    <property type="entry name" value="FAS-ASSOCIATED PROTEIN"/>
    <property type="match status" value="1"/>
</dbReference>
<reference evidence="3" key="2">
    <citation type="submission" date="2020-05" db="UniProtKB">
        <authorList>
            <consortium name="EnsemblMetazoa"/>
        </authorList>
    </citation>
    <scope>IDENTIFICATION</scope>
    <source>
        <strain evidence="3">Epiroticus2</strain>
    </source>
</reference>
<evidence type="ECO:0000313" key="3">
    <source>
        <dbReference type="EnsemblMetazoa" id="AEPI001872-PA"/>
    </source>
</evidence>
<evidence type="ECO:0000313" key="4">
    <source>
        <dbReference type="Proteomes" id="UP000075885"/>
    </source>
</evidence>
<name>A0A182P4N6_9DIPT</name>
<dbReference type="GO" id="GO:0043130">
    <property type="term" value="F:ubiquitin binding"/>
    <property type="evidence" value="ECO:0007669"/>
    <property type="project" value="TreeGrafter"/>
</dbReference>
<dbReference type="EnsemblMetazoa" id="AEPI001872-RA">
    <property type="protein sequence ID" value="AEPI001872-PA"/>
    <property type="gene ID" value="AEPI001872"/>
</dbReference>
<organism evidence="3 4">
    <name type="scientific">Anopheles epiroticus</name>
    <dbReference type="NCBI Taxonomy" id="199890"/>
    <lineage>
        <taxon>Eukaryota</taxon>
        <taxon>Metazoa</taxon>
        <taxon>Ecdysozoa</taxon>
        <taxon>Arthropoda</taxon>
        <taxon>Hexapoda</taxon>
        <taxon>Insecta</taxon>
        <taxon>Pterygota</taxon>
        <taxon>Neoptera</taxon>
        <taxon>Endopterygota</taxon>
        <taxon>Diptera</taxon>
        <taxon>Nematocera</taxon>
        <taxon>Culicoidea</taxon>
        <taxon>Culicidae</taxon>
        <taxon>Anophelinae</taxon>
        <taxon>Anopheles</taxon>
    </lineage>
</organism>
<feature type="compositionally biased region" description="Polar residues" evidence="1">
    <location>
        <begin position="367"/>
        <end position="376"/>
    </location>
</feature>
<proteinExistence type="predicted"/>
<dbReference type="PANTHER" id="PTHR23322:SF6">
    <property type="entry name" value="UBX DOMAIN-CONTAINING PROTEIN 7"/>
    <property type="match status" value="1"/>
</dbReference>
<evidence type="ECO:0000256" key="1">
    <source>
        <dbReference type="SAM" id="MobiDB-lite"/>
    </source>
</evidence>
<dbReference type="InterPro" id="IPR006577">
    <property type="entry name" value="UAS"/>
</dbReference>
<reference evidence="4" key="1">
    <citation type="submission" date="2013-03" db="EMBL/GenBank/DDBJ databases">
        <title>The Genome Sequence of Anopheles epiroticus epiroticus2.</title>
        <authorList>
            <consortium name="The Broad Institute Genomics Platform"/>
            <person name="Neafsey D.E."/>
            <person name="Howell P."/>
            <person name="Walker B."/>
            <person name="Young S.K."/>
            <person name="Zeng Q."/>
            <person name="Gargeya S."/>
            <person name="Fitzgerald M."/>
            <person name="Haas B."/>
            <person name="Abouelleil A."/>
            <person name="Allen A.W."/>
            <person name="Alvarado L."/>
            <person name="Arachchi H.M."/>
            <person name="Berlin A.M."/>
            <person name="Chapman S.B."/>
            <person name="Gainer-Dewar J."/>
            <person name="Goldberg J."/>
            <person name="Griggs A."/>
            <person name="Gujja S."/>
            <person name="Hansen M."/>
            <person name="Howarth C."/>
            <person name="Imamovic A."/>
            <person name="Ireland A."/>
            <person name="Larimer J."/>
            <person name="McCowan C."/>
            <person name="Murphy C."/>
            <person name="Pearson M."/>
            <person name="Poon T.W."/>
            <person name="Priest M."/>
            <person name="Roberts A."/>
            <person name="Saif S."/>
            <person name="Shea T."/>
            <person name="Sisk P."/>
            <person name="Sykes S."/>
            <person name="Wortman J."/>
            <person name="Nusbaum C."/>
            <person name="Birren B."/>
        </authorList>
    </citation>
    <scope>NUCLEOTIDE SEQUENCE [LARGE SCALE GENOMIC DNA]</scope>
    <source>
        <strain evidence="4">Epiroticus2</strain>
    </source>
</reference>
<feature type="compositionally biased region" description="Low complexity" evidence="1">
    <location>
        <begin position="61"/>
        <end position="70"/>
    </location>
</feature>
<feature type="region of interest" description="Disordered" evidence="1">
    <location>
        <begin position="286"/>
        <end position="453"/>
    </location>
</feature>
<dbReference type="InterPro" id="IPR009060">
    <property type="entry name" value="UBA-like_sf"/>
</dbReference>
<feature type="compositionally biased region" description="Low complexity" evidence="1">
    <location>
        <begin position="381"/>
        <end position="392"/>
    </location>
</feature>
<dbReference type="Gene3D" id="1.10.8.10">
    <property type="entry name" value="DNA helicase RuvA subunit, C-terminal domain"/>
    <property type="match status" value="1"/>
</dbReference>
<dbReference type="GO" id="GO:0043161">
    <property type="term" value="P:proteasome-mediated ubiquitin-dependent protein catabolic process"/>
    <property type="evidence" value="ECO:0007669"/>
    <property type="project" value="TreeGrafter"/>
</dbReference>
<dbReference type="InterPro" id="IPR050730">
    <property type="entry name" value="UBX_domain-protein"/>
</dbReference>
<feature type="domain" description="UAS" evidence="2">
    <location>
        <begin position="141"/>
        <end position="261"/>
    </location>
</feature>
<feature type="region of interest" description="Disordered" evidence="1">
    <location>
        <begin position="48"/>
        <end position="84"/>
    </location>
</feature>
<dbReference type="STRING" id="199890.A0A182P4N6"/>
<sequence>MANQENIKALVEITGLKEDQATNLLTAYNGNLEGAINAFYENPEGILNPEPAVVIDDDDSGSGPSSAPASHADDDDNVRAPIPRKTEILLPQIEMNRARIGKRRAAIITEVPFRNFELEGRIQEQMLMQQGDGPSAKKVTRLEALFMPPIDLLFSGGFDQAQRHGNSTDRWLLVNLQDDLNFSCQTLNRDLWSDPQLKDFMRHHLVFWQQSNKTTDGAKFKTFYKVRTEPYIGMIDPRTGEEVRNLSGSDLSPARFLETLKIFLVENKSPHGKEIDLARSYHLGMGGGPSTSSNGGSSRSSTSQYGAGSSGQSSTKSQQSSGGAVPGSSRNRWVTVIDDDEDDFQEITDSESDSEENDRSRPAAEEGTSNTSSSKSMVDVPKAASSAPASPSKQKDGPTPGQAKSTNSKPGEDSAPLHPWEREDAGGYRSTVEEEPPTAPVLSSDSESSLTPDQKTRILLKMPGNVTERLFFRSSRTLEQAMAKLRQKYDKHHRPTDTTVDVRFFCQAIKSDLAVLDPSKTLLELKIHPNAVIHVTTDD</sequence>
<dbReference type="Pfam" id="PF14555">
    <property type="entry name" value="UBA_4"/>
    <property type="match status" value="1"/>
</dbReference>
<dbReference type="AlphaFoldDB" id="A0A182P4N6"/>
<dbReference type="Proteomes" id="UP000075885">
    <property type="component" value="Unassembled WGS sequence"/>
</dbReference>
<feature type="compositionally biased region" description="Polar residues" evidence="1">
    <location>
        <begin position="441"/>
        <end position="453"/>
    </location>
</feature>
<dbReference type="CDD" id="cd02958">
    <property type="entry name" value="UAS"/>
    <property type="match status" value="1"/>
</dbReference>
<evidence type="ECO:0000259" key="2">
    <source>
        <dbReference type="SMART" id="SM00594"/>
    </source>
</evidence>
<dbReference type="Gene3D" id="3.40.30.10">
    <property type="entry name" value="Glutaredoxin"/>
    <property type="match status" value="1"/>
</dbReference>
<accession>A0A182P4N6</accession>
<dbReference type="SMART" id="SM00594">
    <property type="entry name" value="UAS"/>
    <property type="match status" value="1"/>
</dbReference>
<dbReference type="SUPFAM" id="SSF52833">
    <property type="entry name" value="Thioredoxin-like"/>
    <property type="match status" value="1"/>
</dbReference>